<dbReference type="GO" id="GO:0007017">
    <property type="term" value="P:microtubule-based process"/>
    <property type="evidence" value="ECO:0007669"/>
    <property type="project" value="InterPro"/>
</dbReference>
<dbReference type="SUPFAM" id="SSF54648">
    <property type="entry name" value="DLC"/>
    <property type="match status" value="1"/>
</dbReference>
<evidence type="ECO:0000256" key="1">
    <source>
        <dbReference type="RuleBase" id="RU365010"/>
    </source>
</evidence>
<dbReference type="GO" id="GO:0005868">
    <property type="term" value="C:cytoplasmic dynein complex"/>
    <property type="evidence" value="ECO:0007669"/>
    <property type="project" value="TreeGrafter"/>
</dbReference>
<organism evidence="2 3">
    <name type="scientific">Dioscorea cayennensis subsp. rotundata</name>
    <name type="common">White Guinea yam</name>
    <name type="synonym">Dioscorea rotundata</name>
    <dbReference type="NCBI Taxonomy" id="55577"/>
    <lineage>
        <taxon>Eukaryota</taxon>
        <taxon>Viridiplantae</taxon>
        <taxon>Streptophyta</taxon>
        <taxon>Embryophyta</taxon>
        <taxon>Tracheophyta</taxon>
        <taxon>Spermatophyta</taxon>
        <taxon>Magnoliopsida</taxon>
        <taxon>Liliopsida</taxon>
        <taxon>Dioscoreales</taxon>
        <taxon>Dioscoreaceae</taxon>
        <taxon>Dioscorea</taxon>
    </lineage>
</organism>
<dbReference type="InterPro" id="IPR001372">
    <property type="entry name" value="Dynein_light_chain_typ-1/2"/>
</dbReference>
<keyword evidence="1" id="KW-0243">Dynein</keyword>
<comment type="subcellular location">
    <subcellularLocation>
        <location evidence="1">Cytoplasm</location>
        <location evidence="1">Cytoskeleton</location>
    </subcellularLocation>
</comment>
<dbReference type="AlphaFoldDB" id="A0AB40BTK8"/>
<name>A0AB40BTK8_DIOCR</name>
<reference evidence="3" key="1">
    <citation type="submission" date="2025-08" db="UniProtKB">
        <authorList>
            <consortium name="RefSeq"/>
        </authorList>
    </citation>
    <scope>IDENTIFICATION</scope>
</reference>
<dbReference type="GeneID" id="120265706"/>
<dbReference type="PANTHER" id="PTHR11886:SF85">
    <property type="entry name" value="DYNEIN LIGHT CHAIN"/>
    <property type="match status" value="1"/>
</dbReference>
<keyword evidence="2" id="KW-1185">Reference proteome</keyword>
<dbReference type="Proteomes" id="UP001515500">
    <property type="component" value="Chromosome 7"/>
</dbReference>
<keyword evidence="1" id="KW-0505">Motor protein</keyword>
<protein>
    <recommendedName>
        <fullName evidence="1">Dynein light chain</fullName>
    </recommendedName>
</protein>
<evidence type="ECO:0000313" key="2">
    <source>
        <dbReference type="Proteomes" id="UP001515500"/>
    </source>
</evidence>
<dbReference type="SMART" id="SM01375">
    <property type="entry name" value="Dynein_light"/>
    <property type="match status" value="1"/>
</dbReference>
<gene>
    <name evidence="3" type="primary">LOC120265706</name>
</gene>
<dbReference type="GO" id="GO:0005874">
    <property type="term" value="C:microtubule"/>
    <property type="evidence" value="ECO:0007669"/>
    <property type="project" value="UniProtKB-KW"/>
</dbReference>
<dbReference type="PANTHER" id="PTHR11886">
    <property type="entry name" value="DYNEIN LIGHT CHAIN"/>
    <property type="match status" value="1"/>
</dbReference>
<dbReference type="InterPro" id="IPR037177">
    <property type="entry name" value="DLC_sf"/>
</dbReference>
<sequence>MFEEKVRVFRTDMPKNIQIYATELAQKALDLHKHSDCYSIARHIKQELDEAYGEAWICVAGGDFGSCITCLSGSFILFQVEGLEFLIFKDGKDGHESKEGAVGVKA</sequence>
<dbReference type="Gene3D" id="3.30.740.10">
    <property type="entry name" value="Protein Inhibitor Of Neuronal Nitric Oxide Synthase"/>
    <property type="match status" value="1"/>
</dbReference>
<comment type="similarity">
    <text evidence="1">Belongs to the dynein light chain family.</text>
</comment>
<keyword evidence="1" id="KW-0206">Cytoskeleton</keyword>
<dbReference type="Pfam" id="PF01221">
    <property type="entry name" value="Dynein_light"/>
    <property type="match status" value="1"/>
</dbReference>
<evidence type="ECO:0000313" key="3">
    <source>
        <dbReference type="RefSeq" id="XP_039129588.1"/>
    </source>
</evidence>
<accession>A0AB40BTK8</accession>
<proteinExistence type="inferred from homology"/>
<keyword evidence="1" id="KW-0963">Cytoplasm</keyword>
<dbReference type="GO" id="GO:0045505">
    <property type="term" value="F:dynein intermediate chain binding"/>
    <property type="evidence" value="ECO:0007669"/>
    <property type="project" value="TreeGrafter"/>
</dbReference>
<dbReference type="RefSeq" id="XP_039129588.1">
    <property type="nucleotide sequence ID" value="XM_039273654.1"/>
</dbReference>
<keyword evidence="1" id="KW-0493">Microtubule</keyword>